<accession>A0A0S2K7Y7</accession>
<evidence type="ECO:0000256" key="1">
    <source>
        <dbReference type="SAM" id="SignalP"/>
    </source>
</evidence>
<reference evidence="2 3" key="1">
    <citation type="submission" date="2015-11" db="EMBL/GenBank/DDBJ databases">
        <authorList>
            <person name="Zhang Y."/>
            <person name="Guo Z."/>
        </authorList>
    </citation>
    <scope>NUCLEOTIDE SEQUENCE [LARGE SCALE GENOMIC DNA]</scope>
    <source>
        <strain evidence="2 3">KCTC 12086</strain>
    </source>
</reference>
<dbReference type="Proteomes" id="UP000061457">
    <property type="component" value="Chromosome II"/>
</dbReference>
<evidence type="ECO:0000313" key="3">
    <source>
        <dbReference type="Proteomes" id="UP000061457"/>
    </source>
</evidence>
<sequence>MRKIIAILTLLLTTVTYAESEIELKKALNSHFNMDEVNYEFAFVDLNNDGIKDAYVYLNDRNWCGSGGCTSFVFVGTKEGFKFQSKVMITKKPVLVSPIKNKGWSNLVVSTGGVGQVVLNFDGFEYPLNPSMQPKATEKEVRSSRIILK</sequence>
<name>A0A0S2K7Y7_9GAMM</name>
<gene>
    <name evidence="2" type="ORF">PP2015_3954</name>
</gene>
<feature type="signal peptide" evidence="1">
    <location>
        <begin position="1"/>
        <end position="18"/>
    </location>
</feature>
<dbReference type="STRING" id="161398.PP2015_3954"/>
<dbReference type="EMBL" id="CP013188">
    <property type="protein sequence ID" value="ALO44422.1"/>
    <property type="molecule type" value="Genomic_DNA"/>
</dbReference>
<feature type="chain" id="PRO_5006601265" evidence="1">
    <location>
        <begin position="19"/>
        <end position="149"/>
    </location>
</feature>
<dbReference type="AlphaFoldDB" id="A0A0S2K7Y7"/>
<organism evidence="2 3">
    <name type="scientific">Pseudoalteromonas phenolica</name>
    <dbReference type="NCBI Taxonomy" id="161398"/>
    <lineage>
        <taxon>Bacteria</taxon>
        <taxon>Pseudomonadati</taxon>
        <taxon>Pseudomonadota</taxon>
        <taxon>Gammaproteobacteria</taxon>
        <taxon>Alteromonadales</taxon>
        <taxon>Pseudoalteromonadaceae</taxon>
        <taxon>Pseudoalteromonas</taxon>
    </lineage>
</organism>
<keyword evidence="3" id="KW-1185">Reference proteome</keyword>
<dbReference type="KEGG" id="pphe:PP2015_3954"/>
<protein>
    <submittedName>
        <fullName evidence="2">Lipoprotein, putative</fullName>
    </submittedName>
</protein>
<dbReference type="OrthoDB" id="1627372at2"/>
<keyword evidence="2" id="KW-0449">Lipoprotein</keyword>
<dbReference type="RefSeq" id="WP_058032278.1">
    <property type="nucleotide sequence ID" value="NZ_CP013188.1"/>
</dbReference>
<keyword evidence="1" id="KW-0732">Signal</keyword>
<dbReference type="PATRIC" id="fig|161398.10.peg.4047"/>
<proteinExistence type="predicted"/>
<evidence type="ECO:0000313" key="2">
    <source>
        <dbReference type="EMBL" id="ALO44422.1"/>
    </source>
</evidence>